<evidence type="ECO:0000313" key="1">
    <source>
        <dbReference type="EnsemblMetazoa" id="XP_029342233.1"/>
    </source>
</evidence>
<dbReference type="GeneID" id="103309015"/>
<dbReference type="RefSeq" id="XP_029342233.1">
    <property type="nucleotide sequence ID" value="XM_029486373.1"/>
</dbReference>
<reference evidence="1" key="2">
    <citation type="submission" date="2022-06" db="UniProtKB">
        <authorList>
            <consortium name="EnsemblMetazoa"/>
        </authorList>
    </citation>
    <scope>IDENTIFICATION</scope>
</reference>
<sequence>MKEAVVAYSLHDVYAIHNKLPILDTPLRKELRKDSALWNKSMMRAASFLRDNLHQANPLIAEMINIWHRNFEPTQVFDYTEMAARGILKYTLPEYMVHVEKCIADASVFIRIKWFESVQQLFQQHVEGES</sequence>
<evidence type="ECO:0000313" key="2">
    <source>
        <dbReference type="Proteomes" id="UP000007819"/>
    </source>
</evidence>
<keyword evidence="2" id="KW-1185">Reference proteome</keyword>
<protein>
    <submittedName>
        <fullName evidence="1">Uncharacterized protein</fullName>
    </submittedName>
</protein>
<dbReference type="AlphaFoldDB" id="A0A8R2JMD3"/>
<proteinExistence type="predicted"/>
<reference evidence="2" key="1">
    <citation type="submission" date="2010-06" db="EMBL/GenBank/DDBJ databases">
        <authorList>
            <person name="Jiang H."/>
            <person name="Abraham K."/>
            <person name="Ali S."/>
            <person name="Alsbrooks S.L."/>
            <person name="Anim B.N."/>
            <person name="Anosike U.S."/>
            <person name="Attaway T."/>
            <person name="Bandaranaike D.P."/>
            <person name="Battles P.K."/>
            <person name="Bell S.N."/>
            <person name="Bell A.V."/>
            <person name="Beltran B."/>
            <person name="Bickham C."/>
            <person name="Bustamante Y."/>
            <person name="Caleb T."/>
            <person name="Canada A."/>
            <person name="Cardenas V."/>
            <person name="Carter K."/>
            <person name="Chacko J."/>
            <person name="Chandrabose M.N."/>
            <person name="Chavez D."/>
            <person name="Chavez A."/>
            <person name="Chen L."/>
            <person name="Chu H.-S."/>
            <person name="Claassen K.J."/>
            <person name="Cockrell R."/>
            <person name="Collins M."/>
            <person name="Cooper J.A."/>
            <person name="Cree A."/>
            <person name="Curry S.M."/>
            <person name="Da Y."/>
            <person name="Dao M.D."/>
            <person name="Das B."/>
            <person name="Davila M.-L."/>
            <person name="Davy-Carroll L."/>
            <person name="Denson S."/>
            <person name="Dinh H."/>
            <person name="Ebong V.E."/>
            <person name="Edwards J.R."/>
            <person name="Egan A."/>
            <person name="El-Daye J."/>
            <person name="Escobedo L."/>
            <person name="Fernandez S."/>
            <person name="Fernando P.R."/>
            <person name="Flagg N."/>
            <person name="Forbes L.D."/>
            <person name="Fowler R.G."/>
            <person name="Fu Q."/>
            <person name="Gabisi R.A."/>
            <person name="Ganer J."/>
            <person name="Garbino Pronczuk A."/>
            <person name="Garcia R.M."/>
            <person name="Garner T."/>
            <person name="Garrett T.E."/>
            <person name="Gonzalez D.A."/>
            <person name="Hamid H."/>
            <person name="Hawkins E.S."/>
            <person name="Hirani K."/>
            <person name="Hogues M.E."/>
            <person name="Hollins B."/>
            <person name="Hsiao C.-H."/>
            <person name="Jabil R."/>
            <person name="James M.L."/>
            <person name="Jhangiani S.N."/>
            <person name="Johnson B."/>
            <person name="Johnson Q."/>
            <person name="Joshi V."/>
            <person name="Kalu J.B."/>
            <person name="Kam C."/>
            <person name="Kashfia A."/>
            <person name="Keebler J."/>
            <person name="Kisamo H."/>
            <person name="Kovar C.L."/>
            <person name="Lago L.A."/>
            <person name="Lai C.-Y."/>
            <person name="Laidlaw J."/>
            <person name="Lara F."/>
            <person name="Le T.-K."/>
            <person name="Lee S.L."/>
            <person name="Legall F.H."/>
            <person name="Lemon S.J."/>
            <person name="Lewis L.R."/>
            <person name="Li B."/>
            <person name="Liu Y."/>
            <person name="Liu Y.-S."/>
            <person name="Lopez J."/>
            <person name="Lozado R.J."/>
            <person name="Lu J."/>
            <person name="Madu R.C."/>
            <person name="Maheshwari M."/>
            <person name="Maheshwari R."/>
            <person name="Malloy K."/>
            <person name="Martinez E."/>
            <person name="Mathew T."/>
            <person name="Mercado I.C."/>
            <person name="Mercado C."/>
            <person name="Meyer B."/>
            <person name="Montgomery K."/>
            <person name="Morgan M.B."/>
            <person name="Munidasa M."/>
            <person name="Nazareth L.V."/>
            <person name="Nelson J."/>
            <person name="Ng B.M."/>
            <person name="Nguyen N.B."/>
            <person name="Nguyen P.Q."/>
            <person name="Nguyen T."/>
            <person name="Obregon M."/>
            <person name="Okwuonu G.O."/>
            <person name="Onwere C.G."/>
            <person name="Orozco G."/>
            <person name="Parra A."/>
            <person name="Patel S."/>
            <person name="Patil S."/>
            <person name="Perez A."/>
            <person name="Perez Y."/>
            <person name="Pham C."/>
            <person name="Primus E.L."/>
            <person name="Pu L.-L."/>
            <person name="Puazo M."/>
            <person name="Qin X."/>
            <person name="Quiroz J.B."/>
            <person name="Reese J."/>
            <person name="Richards S."/>
            <person name="Rives C.M."/>
            <person name="Robberts R."/>
            <person name="Ruiz S.J."/>
            <person name="Ruiz M.J."/>
            <person name="Santibanez J."/>
            <person name="Schneider B.W."/>
            <person name="Sisson I."/>
            <person name="Smith M."/>
            <person name="Sodergren E."/>
            <person name="Song X.-Z."/>
            <person name="Song B.B."/>
            <person name="Summersgill H."/>
            <person name="Thelus R."/>
            <person name="Thornton R.D."/>
            <person name="Trejos Z.Y."/>
            <person name="Usmani K."/>
            <person name="Vattathil S."/>
            <person name="Villasana D."/>
            <person name="Walker D.L."/>
            <person name="Wang S."/>
            <person name="Wang K."/>
            <person name="White C.S."/>
            <person name="Williams A.C."/>
            <person name="Williamson J."/>
            <person name="Wilson K."/>
            <person name="Woghiren I.O."/>
            <person name="Woodworth J.R."/>
            <person name="Worley K.C."/>
            <person name="Wright R.A."/>
            <person name="Wu W."/>
            <person name="Young L."/>
            <person name="Zhang L."/>
            <person name="Zhang J."/>
            <person name="Zhu Y."/>
            <person name="Muzny D.M."/>
            <person name="Weinstock G."/>
            <person name="Gibbs R.A."/>
        </authorList>
    </citation>
    <scope>NUCLEOTIDE SEQUENCE [LARGE SCALE GENOMIC DNA]</scope>
    <source>
        <strain evidence="2">LSR1</strain>
    </source>
</reference>
<dbReference type="KEGG" id="api:103309015"/>
<name>A0A8R2JMD3_ACYPI</name>
<organism evidence="1 2">
    <name type="scientific">Acyrthosiphon pisum</name>
    <name type="common">Pea aphid</name>
    <dbReference type="NCBI Taxonomy" id="7029"/>
    <lineage>
        <taxon>Eukaryota</taxon>
        <taxon>Metazoa</taxon>
        <taxon>Ecdysozoa</taxon>
        <taxon>Arthropoda</taxon>
        <taxon>Hexapoda</taxon>
        <taxon>Insecta</taxon>
        <taxon>Pterygota</taxon>
        <taxon>Neoptera</taxon>
        <taxon>Paraneoptera</taxon>
        <taxon>Hemiptera</taxon>
        <taxon>Sternorrhyncha</taxon>
        <taxon>Aphidomorpha</taxon>
        <taxon>Aphidoidea</taxon>
        <taxon>Aphididae</taxon>
        <taxon>Macrosiphini</taxon>
        <taxon>Acyrthosiphon</taxon>
    </lineage>
</organism>
<accession>A0A8R2JMD3</accession>
<dbReference type="OrthoDB" id="10251809at2759"/>
<dbReference type="Proteomes" id="UP000007819">
    <property type="component" value="Chromosome A1"/>
</dbReference>
<dbReference type="EnsemblMetazoa" id="XM_029486373.1">
    <property type="protein sequence ID" value="XP_029342233.1"/>
    <property type="gene ID" value="LOC103309015"/>
</dbReference>